<dbReference type="AlphaFoldDB" id="A0A292PRG2"/>
<evidence type="ECO:0000256" key="1">
    <source>
        <dbReference type="ARBA" id="ARBA00010105"/>
    </source>
</evidence>
<dbReference type="GO" id="GO:0005634">
    <property type="term" value="C:nucleus"/>
    <property type="evidence" value="ECO:0007669"/>
    <property type="project" value="TreeGrafter"/>
</dbReference>
<proteinExistence type="inferred from homology"/>
<dbReference type="InterPro" id="IPR003226">
    <property type="entry name" value="MYG1_exonuclease"/>
</dbReference>
<organism evidence="2 3">
    <name type="scientific">Tuber aestivum</name>
    <name type="common">summer truffle</name>
    <dbReference type="NCBI Taxonomy" id="59557"/>
    <lineage>
        <taxon>Eukaryota</taxon>
        <taxon>Fungi</taxon>
        <taxon>Dikarya</taxon>
        <taxon>Ascomycota</taxon>
        <taxon>Pezizomycotina</taxon>
        <taxon>Pezizomycetes</taxon>
        <taxon>Pezizales</taxon>
        <taxon>Tuberaceae</taxon>
        <taxon>Tuber</taxon>
    </lineage>
</organism>
<sequence>MASPAKRLKTTPLRIGTHNGHFHADEALAVYMLRLLPEYQDSTLTRSRDPAVLEECDIIVDVRNPAPDQSAGFGNRVQGQYDGTKHFDHHQRTFSETFSPEFQTKLSSAGLIYKHFATQMISHRLSIPIDDPSITLLYNKVYKDFIEAIDANDNGISAYPSDVKPAFNDKSISLPSLVGLLNPEWNDPVKTQESEDEKFLEASKLMGTVFVQKLDYYGKSWLPARDYVVKAMEGRFEHDEKGRILIFPQSIPWKDHLFTLEVEAGIEEEDKKPLYVLYSQEAEKQGWRIQCVPVSRDSFESRKPLPEPWRGMRDDALSEASGIPGGVFVHASGFIGGNETFEGALEMAKKSLGL</sequence>
<keyword evidence="3" id="KW-1185">Reference proteome</keyword>
<name>A0A292PRG2_9PEZI</name>
<dbReference type="Proteomes" id="UP001412239">
    <property type="component" value="Unassembled WGS sequence"/>
</dbReference>
<reference evidence="2" key="1">
    <citation type="submission" date="2015-10" db="EMBL/GenBank/DDBJ databases">
        <authorList>
            <person name="Regsiter A."/>
            <person name="william w."/>
        </authorList>
    </citation>
    <scope>NUCLEOTIDE SEQUENCE</scope>
    <source>
        <strain evidence="2">Montdore</strain>
    </source>
</reference>
<evidence type="ECO:0008006" key="4">
    <source>
        <dbReference type="Google" id="ProtNLM"/>
    </source>
</evidence>
<dbReference type="PANTHER" id="PTHR11215:SF1">
    <property type="entry name" value="MYG1 EXONUCLEASE"/>
    <property type="match status" value="1"/>
</dbReference>
<evidence type="ECO:0000313" key="2">
    <source>
        <dbReference type="EMBL" id="CUS09371.1"/>
    </source>
</evidence>
<dbReference type="PANTHER" id="PTHR11215">
    <property type="entry name" value="METAL DEPENDENT HYDROLASE - RELATED"/>
    <property type="match status" value="1"/>
</dbReference>
<accession>A0A292PRG2</accession>
<protein>
    <recommendedName>
        <fullName evidence="4">MYG1 protein</fullName>
    </recommendedName>
</protein>
<evidence type="ECO:0000313" key="3">
    <source>
        <dbReference type="Proteomes" id="UP001412239"/>
    </source>
</evidence>
<comment type="similarity">
    <text evidence="1">Belongs to the MYG1 family.</text>
</comment>
<dbReference type="Pfam" id="PF03690">
    <property type="entry name" value="MYG1_exonuc"/>
    <property type="match status" value="1"/>
</dbReference>
<dbReference type="EMBL" id="LN891083">
    <property type="protein sequence ID" value="CUS09371.1"/>
    <property type="molecule type" value="Genomic_DNA"/>
</dbReference>
<dbReference type="GO" id="GO:0005737">
    <property type="term" value="C:cytoplasm"/>
    <property type="evidence" value="ECO:0007669"/>
    <property type="project" value="TreeGrafter"/>
</dbReference>
<gene>
    <name evidence="2" type="ORF">GSTUAT00006493001</name>
</gene>